<feature type="region of interest" description="Disordered" evidence="1">
    <location>
        <begin position="1"/>
        <end position="204"/>
    </location>
</feature>
<evidence type="ECO:0000256" key="1">
    <source>
        <dbReference type="SAM" id="MobiDB-lite"/>
    </source>
</evidence>
<reference evidence="2" key="1">
    <citation type="journal article" date="2022" name="bioRxiv">
        <title>Sequencing and chromosome-scale assembly of the giantPleurodeles waltlgenome.</title>
        <authorList>
            <person name="Brown T."/>
            <person name="Elewa A."/>
            <person name="Iarovenko S."/>
            <person name="Subramanian E."/>
            <person name="Araus A.J."/>
            <person name="Petzold A."/>
            <person name="Susuki M."/>
            <person name="Suzuki K.-i.T."/>
            <person name="Hayashi T."/>
            <person name="Toyoda A."/>
            <person name="Oliveira C."/>
            <person name="Osipova E."/>
            <person name="Leigh N.D."/>
            <person name="Simon A."/>
            <person name="Yun M.H."/>
        </authorList>
    </citation>
    <scope>NUCLEOTIDE SEQUENCE</scope>
    <source>
        <strain evidence="2">20211129_DDA</strain>
        <tissue evidence="2">Liver</tissue>
    </source>
</reference>
<dbReference type="EMBL" id="JANPWB010000016">
    <property type="protein sequence ID" value="KAJ1083713.1"/>
    <property type="molecule type" value="Genomic_DNA"/>
</dbReference>
<sequence length="204" mass="21660">MKRIRNNGLPQPISLSQLPRTLRRSTSQHPGHQSYIKTVQRAGQSVMVPHDAPPAPAPGPIQHSSLGLLLARSSALSGRPSPGTTKSNSGPKSKGPRVPDKYLGPRKPQGARGQQGPRGRGSTKLPNRPPGTLTLPAQHARRERLQASSRSKSHARAEATARPARADPGTGSGLDRAPTEPKATQGLTQGSAQVRSRQNRLQGK</sequence>
<dbReference type="AlphaFoldDB" id="A0AAV7L540"/>
<protein>
    <submittedName>
        <fullName evidence="2">Uncharacterized protein</fullName>
    </submittedName>
</protein>
<feature type="compositionally biased region" description="Low complexity" evidence="1">
    <location>
        <begin position="105"/>
        <end position="117"/>
    </location>
</feature>
<gene>
    <name evidence="2" type="ORF">NDU88_003868</name>
</gene>
<feature type="compositionally biased region" description="Polar residues" evidence="1">
    <location>
        <begin position="185"/>
        <end position="204"/>
    </location>
</feature>
<proteinExistence type="predicted"/>
<organism evidence="2 3">
    <name type="scientific">Pleurodeles waltl</name>
    <name type="common">Iberian ribbed newt</name>
    <dbReference type="NCBI Taxonomy" id="8319"/>
    <lineage>
        <taxon>Eukaryota</taxon>
        <taxon>Metazoa</taxon>
        <taxon>Chordata</taxon>
        <taxon>Craniata</taxon>
        <taxon>Vertebrata</taxon>
        <taxon>Euteleostomi</taxon>
        <taxon>Amphibia</taxon>
        <taxon>Batrachia</taxon>
        <taxon>Caudata</taxon>
        <taxon>Salamandroidea</taxon>
        <taxon>Salamandridae</taxon>
        <taxon>Pleurodelinae</taxon>
        <taxon>Pleurodeles</taxon>
    </lineage>
</organism>
<comment type="caution">
    <text evidence="2">The sequence shown here is derived from an EMBL/GenBank/DDBJ whole genome shotgun (WGS) entry which is preliminary data.</text>
</comment>
<feature type="compositionally biased region" description="Low complexity" evidence="1">
    <location>
        <begin position="64"/>
        <end position="82"/>
    </location>
</feature>
<keyword evidence="3" id="KW-1185">Reference proteome</keyword>
<evidence type="ECO:0000313" key="3">
    <source>
        <dbReference type="Proteomes" id="UP001066276"/>
    </source>
</evidence>
<name>A0AAV7L540_PLEWA</name>
<feature type="compositionally biased region" description="Polar residues" evidence="1">
    <location>
        <begin position="13"/>
        <end position="43"/>
    </location>
</feature>
<dbReference type="Proteomes" id="UP001066276">
    <property type="component" value="Chromosome 12"/>
</dbReference>
<accession>A0AAV7L540</accession>
<evidence type="ECO:0000313" key="2">
    <source>
        <dbReference type="EMBL" id="KAJ1083713.1"/>
    </source>
</evidence>